<proteinExistence type="predicted"/>
<accession>A0A0J0XE33</accession>
<evidence type="ECO:0000256" key="1">
    <source>
        <dbReference type="SAM" id="MobiDB-lite"/>
    </source>
</evidence>
<feature type="region of interest" description="Disordered" evidence="1">
    <location>
        <begin position="1"/>
        <end position="36"/>
    </location>
</feature>
<sequence length="309" mass="34290">MPKIPSAPSLRRSKRAAKTARKPRASSPSSVNLKPWPPLVRLDMQRQHPSGSAGAVPSWVRNSWTGTSFGIPNYVGDTLMSHQATWAAKNSSVTIHDMFMYMGGDWSCVLEPQLCVYLAVCDVVLQRKDQEMMSRVYDPLPTYSAWRERRAKDFAEVFALAQRDFSASVPGLDVGAARSLFAQVIHELFLEGADACWPLTNEPYTLTRSQLGCFAPHPEDMDRYGLVIYSFNVGNERNEGAVNDELEDFESFRPAFEAVAGLRGLPCFPPGFRLTTPNVSKGVTVTTSAQCMLPIGPPPTLQELWGDDW</sequence>
<reference evidence="2 3" key="1">
    <citation type="submission" date="2015-03" db="EMBL/GenBank/DDBJ databases">
        <title>Genomics and transcriptomics of the oil-accumulating basidiomycete yeast T. oleaginosus allow insights into substrate utilization and the diverse evolutionary trajectories of mating systems in fungi.</title>
        <authorList>
            <consortium name="DOE Joint Genome Institute"/>
            <person name="Kourist R."/>
            <person name="Kracht O."/>
            <person name="Bracharz F."/>
            <person name="Lipzen A."/>
            <person name="Nolan M."/>
            <person name="Ohm R."/>
            <person name="Grigoriev I."/>
            <person name="Sun S."/>
            <person name="Heitman J."/>
            <person name="Bruck T."/>
            <person name="Nowrousian M."/>
        </authorList>
    </citation>
    <scope>NUCLEOTIDE SEQUENCE [LARGE SCALE GENOMIC DNA]</scope>
    <source>
        <strain evidence="2 3">IBC0246</strain>
    </source>
</reference>
<dbReference type="Proteomes" id="UP000053611">
    <property type="component" value="Unassembled WGS sequence"/>
</dbReference>
<dbReference type="OrthoDB" id="10539895at2759"/>
<dbReference type="GeneID" id="28986187"/>
<name>A0A0J0XE33_9TREE</name>
<dbReference type="AlphaFoldDB" id="A0A0J0XE33"/>
<dbReference type="RefSeq" id="XP_018275759.1">
    <property type="nucleotide sequence ID" value="XM_018425584.1"/>
</dbReference>
<evidence type="ECO:0000313" key="3">
    <source>
        <dbReference type="Proteomes" id="UP000053611"/>
    </source>
</evidence>
<keyword evidence="3" id="KW-1185">Reference proteome</keyword>
<gene>
    <name evidence="2" type="ORF">CC85DRAFT_305172</name>
</gene>
<evidence type="ECO:0000313" key="2">
    <source>
        <dbReference type="EMBL" id="KLT39268.1"/>
    </source>
</evidence>
<protein>
    <submittedName>
        <fullName evidence="2">Uncharacterized protein</fullName>
    </submittedName>
</protein>
<organism evidence="2 3">
    <name type="scientific">Cutaneotrichosporon oleaginosum</name>
    <dbReference type="NCBI Taxonomy" id="879819"/>
    <lineage>
        <taxon>Eukaryota</taxon>
        <taxon>Fungi</taxon>
        <taxon>Dikarya</taxon>
        <taxon>Basidiomycota</taxon>
        <taxon>Agaricomycotina</taxon>
        <taxon>Tremellomycetes</taxon>
        <taxon>Trichosporonales</taxon>
        <taxon>Trichosporonaceae</taxon>
        <taxon>Cutaneotrichosporon</taxon>
    </lineage>
</organism>
<feature type="compositionally biased region" description="Basic residues" evidence="1">
    <location>
        <begin position="11"/>
        <end position="24"/>
    </location>
</feature>
<dbReference type="EMBL" id="KQ087264">
    <property type="protein sequence ID" value="KLT39268.1"/>
    <property type="molecule type" value="Genomic_DNA"/>
</dbReference>